<keyword evidence="4" id="KW-1185">Reference proteome</keyword>
<dbReference type="InterPro" id="IPR050300">
    <property type="entry name" value="GDXG_lipolytic_enzyme"/>
</dbReference>
<sequence>MPSIQAKMISGLFKLIGVNRMLDKQGADFEKLLESYKEKQKKPLKIPYSKMEAFDIQRKVIDGTTYYTVCKKGATPRLAVLYLFGGGYILPPDPGDIILCGQIAENCHAKVWFPLYPMAPEHRLVETLQSTLKVYQDILTEYDASSVRFFGTSSGGGQAMSLCVYIRHENIDTPLPGKLVLQSPGLQVPPSESQKAEMEKRKKQDVMIPPRFFDNIAPVLATGDEAYLLSPLLCDLTGFPEIDIFYGTREVMIAYLKDFQDVCRRYGVKLNTHIGKDMMHCWGAMEFVPEARAVRQEYFKALQ</sequence>
<dbReference type="SUPFAM" id="SSF53474">
    <property type="entry name" value="alpha/beta-Hydrolases"/>
    <property type="match status" value="1"/>
</dbReference>
<feature type="domain" description="Alpha/beta hydrolase fold-3" evidence="2">
    <location>
        <begin position="80"/>
        <end position="282"/>
    </location>
</feature>
<dbReference type="Gene3D" id="3.40.50.1820">
    <property type="entry name" value="alpha/beta hydrolase"/>
    <property type="match status" value="1"/>
</dbReference>
<reference evidence="3 4" key="1">
    <citation type="submission" date="2017-09" db="EMBL/GenBank/DDBJ databases">
        <title>High-quality draft genome sequence of Butyrivibrio fibrisolvens INBov1, isolated from cow rumen.</title>
        <authorList>
            <person name="Rodriguez Hernaez J."/>
            <person name="Rivarola M."/>
            <person name="Paniego N."/>
            <person name="Cravero S."/>
            <person name="Ceron Cucchi M."/>
            <person name="Martinez M.C."/>
        </authorList>
    </citation>
    <scope>NUCLEOTIDE SEQUENCE [LARGE SCALE GENOMIC DNA]</scope>
    <source>
        <strain evidence="3 4">INBov1</strain>
        <plasmid evidence="4">pinbov266</plasmid>
    </source>
</reference>
<gene>
    <name evidence="3" type="ORF">CPT75_00430</name>
</gene>
<evidence type="ECO:0000256" key="1">
    <source>
        <dbReference type="ARBA" id="ARBA00022801"/>
    </source>
</evidence>
<evidence type="ECO:0000313" key="4">
    <source>
        <dbReference type="Proteomes" id="UP000245488"/>
    </source>
</evidence>
<organism evidence="3 4">
    <name type="scientific">Butyrivibrio fibrisolvens</name>
    <dbReference type="NCBI Taxonomy" id="831"/>
    <lineage>
        <taxon>Bacteria</taxon>
        <taxon>Bacillati</taxon>
        <taxon>Bacillota</taxon>
        <taxon>Clostridia</taxon>
        <taxon>Lachnospirales</taxon>
        <taxon>Lachnospiraceae</taxon>
        <taxon>Butyrivibrio</taxon>
    </lineage>
</organism>
<protein>
    <submittedName>
        <fullName evidence="3">Alpha/beta hydrolase</fullName>
    </submittedName>
</protein>
<dbReference type="PANTHER" id="PTHR48081">
    <property type="entry name" value="AB HYDROLASE SUPERFAMILY PROTEIN C4A8.06C"/>
    <property type="match status" value="1"/>
</dbReference>
<dbReference type="AlphaFoldDB" id="A0A317G026"/>
<dbReference type="RefSeq" id="WP_027205206.1">
    <property type="nucleotide sequence ID" value="NZ_CM009897.1"/>
</dbReference>
<comment type="caution">
    <text evidence="3">The sequence shown here is derived from an EMBL/GenBank/DDBJ whole genome shotgun (WGS) entry which is preliminary data.</text>
</comment>
<evidence type="ECO:0000313" key="3">
    <source>
        <dbReference type="EMBL" id="PWT25882.1"/>
    </source>
</evidence>
<proteinExistence type="predicted"/>
<dbReference type="GO" id="GO:0016787">
    <property type="term" value="F:hydrolase activity"/>
    <property type="evidence" value="ECO:0007669"/>
    <property type="project" value="UniProtKB-KW"/>
</dbReference>
<dbReference type="Proteomes" id="UP000245488">
    <property type="component" value="Plasmid pINBov266"/>
</dbReference>
<dbReference type="InterPro" id="IPR013094">
    <property type="entry name" value="AB_hydrolase_3"/>
</dbReference>
<dbReference type="Pfam" id="PF07859">
    <property type="entry name" value="Abhydrolase_3"/>
    <property type="match status" value="1"/>
</dbReference>
<dbReference type="EMBL" id="NXNG01000002">
    <property type="protein sequence ID" value="PWT25882.1"/>
    <property type="molecule type" value="Genomic_DNA"/>
</dbReference>
<geneLocation type="plasmid" evidence="4">
    <name>pinbov266</name>
</geneLocation>
<dbReference type="InterPro" id="IPR029058">
    <property type="entry name" value="AB_hydrolase_fold"/>
</dbReference>
<dbReference type="PANTHER" id="PTHR48081:SF8">
    <property type="entry name" value="ALPHA_BETA HYDROLASE FOLD-3 DOMAIN-CONTAINING PROTEIN-RELATED"/>
    <property type="match status" value="1"/>
</dbReference>
<evidence type="ECO:0000259" key="2">
    <source>
        <dbReference type="Pfam" id="PF07859"/>
    </source>
</evidence>
<name>A0A317G026_BUTFI</name>
<keyword evidence="1 3" id="KW-0378">Hydrolase</keyword>
<accession>A0A317G026</accession>
<keyword evidence="3" id="KW-0614">Plasmid</keyword>